<dbReference type="AlphaFoldDB" id="A0A837KMT2"/>
<evidence type="ECO:0000256" key="4">
    <source>
        <dbReference type="SAM" id="Coils"/>
    </source>
</evidence>
<dbReference type="PANTHER" id="PTHR42760">
    <property type="entry name" value="SHORT-CHAIN DEHYDROGENASES/REDUCTASES FAMILY MEMBER"/>
    <property type="match status" value="1"/>
</dbReference>
<keyword evidence="3" id="KW-0560">Oxidoreductase</keyword>
<name>A0A837KMT2_9BACL</name>
<dbReference type="SUPFAM" id="SSF51735">
    <property type="entry name" value="NAD(P)-binding Rossmann-fold domains"/>
    <property type="match status" value="1"/>
</dbReference>
<dbReference type="Proteomes" id="UP000319498">
    <property type="component" value="Unassembled WGS sequence"/>
</dbReference>
<accession>A0A837KMT2</accession>
<feature type="coiled-coil region" evidence="4">
    <location>
        <begin position="33"/>
        <end position="60"/>
    </location>
</feature>
<dbReference type="EMBL" id="BJOL01000020">
    <property type="protein sequence ID" value="GED59519.1"/>
    <property type="molecule type" value="Genomic_DNA"/>
</dbReference>
<dbReference type="FunFam" id="3.40.50.720:FF:000374">
    <property type="entry name" value="3-oxoacyl-(Acyl-carrier-protein) reductase"/>
    <property type="match status" value="1"/>
</dbReference>
<evidence type="ECO:0000256" key="2">
    <source>
        <dbReference type="ARBA" id="ARBA00022857"/>
    </source>
</evidence>
<dbReference type="Proteomes" id="UP000035218">
    <property type="component" value="Unassembled WGS sequence"/>
</dbReference>
<dbReference type="InterPro" id="IPR002347">
    <property type="entry name" value="SDR_fam"/>
</dbReference>
<dbReference type="GO" id="GO:0030497">
    <property type="term" value="P:fatty acid elongation"/>
    <property type="evidence" value="ECO:0007669"/>
    <property type="project" value="TreeGrafter"/>
</dbReference>
<dbReference type="PRINTS" id="PR00081">
    <property type="entry name" value="GDHRDH"/>
</dbReference>
<keyword evidence="2" id="KW-0521">NADP</keyword>
<dbReference type="OrthoDB" id="9803333at2"/>
<dbReference type="InterPro" id="IPR036291">
    <property type="entry name" value="NAD(P)-bd_dom_sf"/>
</dbReference>
<keyword evidence="8" id="KW-1185">Reference proteome</keyword>
<protein>
    <submittedName>
        <fullName evidence="6">Short-chain dehydrogenase</fullName>
    </submittedName>
</protein>
<evidence type="ECO:0000313" key="6">
    <source>
        <dbReference type="EMBL" id="KLH98888.1"/>
    </source>
</evidence>
<evidence type="ECO:0000256" key="3">
    <source>
        <dbReference type="ARBA" id="ARBA00023002"/>
    </source>
</evidence>
<gene>
    <name evidence="6" type="ORF">AA984_10160</name>
    <name evidence="5" type="ORF">BFO01nite_36510</name>
</gene>
<keyword evidence="4" id="KW-0175">Coiled coil</keyword>
<dbReference type="Gene3D" id="3.40.50.720">
    <property type="entry name" value="NAD(P)-binding Rossmann-like Domain"/>
    <property type="match status" value="1"/>
</dbReference>
<comment type="caution">
    <text evidence="6">The sequence shown here is derived from an EMBL/GenBank/DDBJ whole genome shotgun (WGS) entry which is preliminary data.</text>
</comment>
<dbReference type="GO" id="GO:0016616">
    <property type="term" value="F:oxidoreductase activity, acting on the CH-OH group of donors, NAD or NADP as acceptor"/>
    <property type="evidence" value="ECO:0007669"/>
    <property type="project" value="TreeGrafter"/>
</dbReference>
<dbReference type="EMBL" id="LDCN01000003">
    <property type="protein sequence ID" value="KLH98888.1"/>
    <property type="molecule type" value="Genomic_DNA"/>
</dbReference>
<dbReference type="RefSeq" id="WP_047069683.1">
    <property type="nucleotide sequence ID" value="NZ_BJOL01000020.1"/>
</dbReference>
<dbReference type="GeneID" id="87585433"/>
<evidence type="ECO:0000313" key="5">
    <source>
        <dbReference type="EMBL" id="GED59519.1"/>
    </source>
</evidence>
<dbReference type="Pfam" id="PF13561">
    <property type="entry name" value="adh_short_C2"/>
    <property type="match status" value="1"/>
</dbReference>
<dbReference type="PANTHER" id="PTHR42760:SF53">
    <property type="entry name" value="BLR4183 PROTEIN"/>
    <property type="match status" value="1"/>
</dbReference>
<evidence type="ECO:0000256" key="1">
    <source>
        <dbReference type="ARBA" id="ARBA00006484"/>
    </source>
</evidence>
<dbReference type="PRINTS" id="PR00080">
    <property type="entry name" value="SDRFAMILY"/>
</dbReference>
<organism evidence="6 7">
    <name type="scientific">Brevibacillus formosus</name>
    <dbReference type="NCBI Taxonomy" id="54913"/>
    <lineage>
        <taxon>Bacteria</taxon>
        <taxon>Bacillati</taxon>
        <taxon>Bacillota</taxon>
        <taxon>Bacilli</taxon>
        <taxon>Bacillales</taxon>
        <taxon>Paenibacillaceae</taxon>
        <taxon>Brevibacillus</taxon>
    </lineage>
</organism>
<sequence length="254" mass="27453">MKKTQKIALVTGGSRGLGRNSAIALSRKGFDVILTYHSRKEEAELAIKEIEENGQKAAALQLDAGDVSTFERFASRLADVLKEKWSTEHFDVLINNAGFGVNAPLSATTEEQFDSLVNVHLKGVFFLTQKLLPRISDDGRIINISTGLTRFALDGYGAYAAMKGAVEVLTRYMAKEWGKRGIRVNTIAPGAIATDFQGGAVRDNQDIHDFIGSQTALGRVGRADDIGGVVASLCTDEMGWVNAQRIEASGGMFL</sequence>
<comment type="similarity">
    <text evidence="1">Belongs to the short-chain dehydrogenases/reductases (SDR) family.</text>
</comment>
<evidence type="ECO:0000313" key="8">
    <source>
        <dbReference type="Proteomes" id="UP000319498"/>
    </source>
</evidence>
<reference evidence="6 7" key="1">
    <citation type="submission" date="2015-05" db="EMBL/GenBank/DDBJ databases">
        <title>Genome sequencing project for genomic taxonomy and phylogenomics of Bacillus-like bacteria.</title>
        <authorList>
            <person name="Liu B."/>
            <person name="Wang J."/>
            <person name="Zhu Y."/>
            <person name="Liu G."/>
            <person name="Chen Q."/>
            <person name="Chen Z."/>
            <person name="Lan J."/>
            <person name="Che J."/>
            <person name="Ge C."/>
            <person name="Shi H."/>
            <person name="Pan Z."/>
            <person name="Liu X."/>
        </authorList>
    </citation>
    <scope>NUCLEOTIDE SEQUENCE [LARGE SCALE GENOMIC DNA]</scope>
    <source>
        <strain evidence="6 7">DSM 9885</strain>
    </source>
</reference>
<proteinExistence type="inferred from homology"/>
<reference evidence="5 8" key="2">
    <citation type="submission" date="2019-06" db="EMBL/GenBank/DDBJ databases">
        <title>Whole genome shotgun sequence of Brevibacillus formosus NBRC 15716.</title>
        <authorList>
            <person name="Hosoyama A."/>
            <person name="Uohara A."/>
            <person name="Ohji S."/>
            <person name="Ichikawa N."/>
        </authorList>
    </citation>
    <scope>NUCLEOTIDE SEQUENCE [LARGE SCALE GENOMIC DNA]</scope>
    <source>
        <strain evidence="5 8">NBRC 15716</strain>
    </source>
</reference>
<evidence type="ECO:0000313" key="7">
    <source>
        <dbReference type="Proteomes" id="UP000035218"/>
    </source>
</evidence>